<evidence type="ECO:0000313" key="2">
    <source>
        <dbReference type="EMBL" id="KAG2951360.1"/>
    </source>
</evidence>
<accession>A0A329S9A8</accession>
<evidence type="ECO:0000313" key="3">
    <source>
        <dbReference type="EMBL" id="KAG2988982.1"/>
    </source>
</evidence>
<evidence type="ECO:0000313" key="4">
    <source>
        <dbReference type="EMBL" id="RAW33434.1"/>
    </source>
</evidence>
<evidence type="ECO:0000313" key="1">
    <source>
        <dbReference type="EMBL" id="KAG2931223.1"/>
    </source>
</evidence>
<proteinExistence type="predicted"/>
<dbReference type="EMBL" id="RCML01000142">
    <property type="protein sequence ID" value="KAG2988982.1"/>
    <property type="molecule type" value="Genomic_DNA"/>
</dbReference>
<comment type="caution">
    <text evidence="4">The sequence shown here is derived from an EMBL/GenBank/DDBJ whole genome shotgun (WGS) entry which is preliminary data.</text>
</comment>
<dbReference type="Proteomes" id="UP000251314">
    <property type="component" value="Unassembled WGS sequence"/>
</dbReference>
<dbReference type="OrthoDB" id="448649at2759"/>
<reference evidence="4 5" key="1">
    <citation type="submission" date="2018-01" db="EMBL/GenBank/DDBJ databases">
        <title>Draft genome of the strawberry crown rot pathogen Phytophthora cactorum.</title>
        <authorList>
            <person name="Armitage A.D."/>
            <person name="Lysoe E."/>
            <person name="Nellist C.F."/>
            <person name="Harrison R.J."/>
            <person name="Brurberg M.B."/>
        </authorList>
    </citation>
    <scope>NUCLEOTIDE SEQUENCE [LARGE SCALE GENOMIC DNA]</scope>
    <source>
        <strain evidence="4 5">10300</strain>
    </source>
</reference>
<protein>
    <submittedName>
        <fullName evidence="4">Uncharacterized protein</fullName>
    </submittedName>
</protein>
<dbReference type="EMBL" id="RCMK01000053">
    <property type="protein sequence ID" value="KAG2951360.1"/>
    <property type="molecule type" value="Genomic_DNA"/>
</dbReference>
<gene>
    <name evidence="4" type="ORF">PC110_g10226</name>
    <name evidence="1" type="ORF">PC115_g6178</name>
    <name evidence="2" type="ORF">PC117_g3651</name>
    <name evidence="3" type="ORF">PC118_g6405</name>
</gene>
<name>A0A329S9A8_9STRA</name>
<dbReference type="AlphaFoldDB" id="A0A329S9A8"/>
<sequence>MQHWSLQQRVGLFASTPLLTATRVRASFDEQASGGRTSLVPVRKRRTAVASDNQGANTAAPLMFEPTHEWREILPNQVLPAGLHIRLNLQTGQKEAKLLDY</sequence>
<evidence type="ECO:0000313" key="5">
    <source>
        <dbReference type="Proteomes" id="UP000251314"/>
    </source>
</evidence>
<organism evidence="4 5">
    <name type="scientific">Phytophthora cactorum</name>
    <dbReference type="NCBI Taxonomy" id="29920"/>
    <lineage>
        <taxon>Eukaryota</taxon>
        <taxon>Sar</taxon>
        <taxon>Stramenopiles</taxon>
        <taxon>Oomycota</taxon>
        <taxon>Peronosporomycetes</taxon>
        <taxon>Peronosporales</taxon>
        <taxon>Peronosporaceae</taxon>
        <taxon>Phytophthora</taxon>
    </lineage>
</organism>
<dbReference type="STRING" id="29920.A0A329S9A8"/>
<keyword evidence="5" id="KW-1185">Reference proteome</keyword>
<dbReference type="EMBL" id="RCMI01000135">
    <property type="protein sequence ID" value="KAG2931223.1"/>
    <property type="molecule type" value="Genomic_DNA"/>
</dbReference>
<reference evidence="1" key="2">
    <citation type="submission" date="2018-10" db="EMBL/GenBank/DDBJ databases">
        <title>Effector identification in a new, highly contiguous assembly of the strawberry crown rot pathogen Phytophthora cactorum.</title>
        <authorList>
            <person name="Armitage A.D."/>
            <person name="Nellist C.F."/>
            <person name="Bates H."/>
            <person name="Vickerstaff R.J."/>
            <person name="Harrison R.J."/>
        </authorList>
    </citation>
    <scope>NUCLEOTIDE SEQUENCE</scope>
    <source>
        <strain evidence="1">4032</strain>
        <strain evidence="2">4040</strain>
        <strain evidence="3">P415</strain>
    </source>
</reference>
<dbReference type="Proteomes" id="UP000774804">
    <property type="component" value="Unassembled WGS sequence"/>
</dbReference>
<dbReference type="Proteomes" id="UP000697107">
    <property type="component" value="Unassembled WGS sequence"/>
</dbReference>
<dbReference type="VEuPathDB" id="FungiDB:PC110_g10226"/>
<dbReference type="EMBL" id="MJFZ01000237">
    <property type="protein sequence ID" value="RAW33434.1"/>
    <property type="molecule type" value="Genomic_DNA"/>
</dbReference>
<dbReference type="Proteomes" id="UP000736787">
    <property type="component" value="Unassembled WGS sequence"/>
</dbReference>